<dbReference type="VEuPathDB" id="FungiDB:BD410DRAFT_845956"/>
<name>A0A4Y7PHN0_9AGAM</name>
<feature type="region of interest" description="Disordered" evidence="1">
    <location>
        <begin position="18"/>
        <end position="46"/>
    </location>
</feature>
<sequence length="306" mass="34196">MTFAPNAHSQTPTAAITAISAPPSPNLHHSSLERPDTPHPGLLQQDGARNNEEQDMELGKQLAALAITESNSEDETPASPIHHPYAFSKEIAATGPVGPLPPICIPGPPGYRVGVPYHRYGHWFVTMRQLTNTFESIHHLVYLNGYWFVGGTADIFETANLAGGWIYPYPMGNNMNLYHSGYPRADVLRFGPIPPTLHDLTLLVYALELERNMFRRWVWEAECEIRLLQGYDPARCFIPDVFFADIGNLSRFVRNISKCLDPFVETELPGWASAQQYKLFNAVICGERYPARTPWVHAYGPVTPGV</sequence>
<evidence type="ECO:0000313" key="3">
    <source>
        <dbReference type="Proteomes" id="UP000294933"/>
    </source>
</evidence>
<protein>
    <submittedName>
        <fullName evidence="2">Uncharacterized protein</fullName>
    </submittedName>
</protein>
<evidence type="ECO:0000256" key="1">
    <source>
        <dbReference type="SAM" id="MobiDB-lite"/>
    </source>
</evidence>
<evidence type="ECO:0000313" key="2">
    <source>
        <dbReference type="EMBL" id="TDL14518.1"/>
    </source>
</evidence>
<reference evidence="2 3" key="1">
    <citation type="submission" date="2018-06" db="EMBL/GenBank/DDBJ databases">
        <title>A transcriptomic atlas of mushroom development highlights an independent origin of complex multicellularity.</title>
        <authorList>
            <consortium name="DOE Joint Genome Institute"/>
            <person name="Krizsan K."/>
            <person name="Almasi E."/>
            <person name="Merenyi Z."/>
            <person name="Sahu N."/>
            <person name="Viragh M."/>
            <person name="Koszo T."/>
            <person name="Mondo S."/>
            <person name="Kiss B."/>
            <person name="Balint B."/>
            <person name="Kues U."/>
            <person name="Barry K."/>
            <person name="Hegedus J.C."/>
            <person name="Henrissat B."/>
            <person name="Johnson J."/>
            <person name="Lipzen A."/>
            <person name="Ohm R."/>
            <person name="Nagy I."/>
            <person name="Pangilinan J."/>
            <person name="Yan J."/>
            <person name="Xiong Y."/>
            <person name="Grigoriev I.V."/>
            <person name="Hibbett D.S."/>
            <person name="Nagy L.G."/>
        </authorList>
    </citation>
    <scope>NUCLEOTIDE SEQUENCE [LARGE SCALE GENOMIC DNA]</scope>
    <source>
        <strain evidence="2 3">SZMC22713</strain>
    </source>
</reference>
<dbReference type="Proteomes" id="UP000294933">
    <property type="component" value="Unassembled WGS sequence"/>
</dbReference>
<accession>A0A4Y7PHN0</accession>
<dbReference type="AlphaFoldDB" id="A0A4Y7PHN0"/>
<proteinExistence type="predicted"/>
<gene>
    <name evidence="2" type="ORF">BD410DRAFT_845956</name>
</gene>
<organism evidence="2 3">
    <name type="scientific">Rickenella mellea</name>
    <dbReference type="NCBI Taxonomy" id="50990"/>
    <lineage>
        <taxon>Eukaryota</taxon>
        <taxon>Fungi</taxon>
        <taxon>Dikarya</taxon>
        <taxon>Basidiomycota</taxon>
        <taxon>Agaricomycotina</taxon>
        <taxon>Agaricomycetes</taxon>
        <taxon>Hymenochaetales</taxon>
        <taxon>Rickenellaceae</taxon>
        <taxon>Rickenella</taxon>
    </lineage>
</organism>
<keyword evidence="3" id="KW-1185">Reference proteome</keyword>
<dbReference type="EMBL" id="ML170330">
    <property type="protein sequence ID" value="TDL14518.1"/>
    <property type="molecule type" value="Genomic_DNA"/>
</dbReference>